<evidence type="ECO:0000256" key="5">
    <source>
        <dbReference type="ARBA" id="ARBA00023040"/>
    </source>
</evidence>
<dbReference type="AlphaFoldDB" id="A0A6P8I2D1"/>
<dbReference type="FunCoup" id="A0A6P8I2D1">
    <property type="interactions" value="798"/>
</dbReference>
<dbReference type="GO" id="GO:0005886">
    <property type="term" value="C:plasma membrane"/>
    <property type="evidence" value="ECO:0007669"/>
    <property type="project" value="UniProtKB-SubCell"/>
</dbReference>
<evidence type="ECO:0000256" key="10">
    <source>
        <dbReference type="SAM" id="Phobius"/>
    </source>
</evidence>
<evidence type="ECO:0000256" key="6">
    <source>
        <dbReference type="ARBA" id="ARBA00023136"/>
    </source>
</evidence>
<evidence type="ECO:0000256" key="4">
    <source>
        <dbReference type="ARBA" id="ARBA00022989"/>
    </source>
</evidence>
<feature type="transmembrane region" description="Helical" evidence="10">
    <location>
        <begin position="24"/>
        <end position="50"/>
    </location>
</feature>
<dbReference type="PROSITE" id="PS50262">
    <property type="entry name" value="G_PROTEIN_RECEP_F1_2"/>
    <property type="match status" value="1"/>
</dbReference>
<keyword evidence="9" id="KW-0807">Transducer</keyword>
<dbReference type="PANTHER" id="PTHR24246:SF27">
    <property type="entry name" value="ADENOSINE RECEPTOR, ISOFORM A"/>
    <property type="match status" value="1"/>
</dbReference>
<keyword evidence="2" id="KW-1003">Cell membrane</keyword>
<evidence type="ECO:0000256" key="7">
    <source>
        <dbReference type="ARBA" id="ARBA00023170"/>
    </source>
</evidence>
<dbReference type="KEGG" id="aten:116298399"/>
<dbReference type="Gene3D" id="1.20.1070.10">
    <property type="entry name" value="Rhodopsin 7-helix transmembrane proteins"/>
    <property type="match status" value="1"/>
</dbReference>
<keyword evidence="12" id="KW-1185">Reference proteome</keyword>
<feature type="transmembrane region" description="Helical" evidence="10">
    <location>
        <begin position="218"/>
        <end position="240"/>
    </location>
</feature>
<evidence type="ECO:0000256" key="3">
    <source>
        <dbReference type="ARBA" id="ARBA00022692"/>
    </source>
</evidence>
<name>A0A6P8I2D1_ACTTE</name>
<dbReference type="InParanoid" id="A0A6P8I2D1"/>
<feature type="transmembrane region" description="Helical" evidence="10">
    <location>
        <begin position="174"/>
        <end position="197"/>
    </location>
</feature>
<comment type="subcellular location">
    <subcellularLocation>
        <location evidence="1">Cell membrane</location>
        <topology evidence="1">Multi-pass membrane protein</topology>
    </subcellularLocation>
</comment>
<dbReference type="Pfam" id="PF00001">
    <property type="entry name" value="7tm_1"/>
    <property type="match status" value="1"/>
</dbReference>
<evidence type="ECO:0000256" key="2">
    <source>
        <dbReference type="ARBA" id="ARBA00022475"/>
    </source>
</evidence>
<keyword evidence="4 10" id="KW-1133">Transmembrane helix</keyword>
<accession>A0A6P8I2D1</accession>
<keyword evidence="6 10" id="KW-0472">Membrane</keyword>
<organism evidence="12 13">
    <name type="scientific">Actinia tenebrosa</name>
    <name type="common">Australian red waratah sea anemone</name>
    <dbReference type="NCBI Taxonomy" id="6105"/>
    <lineage>
        <taxon>Eukaryota</taxon>
        <taxon>Metazoa</taxon>
        <taxon>Cnidaria</taxon>
        <taxon>Anthozoa</taxon>
        <taxon>Hexacorallia</taxon>
        <taxon>Actiniaria</taxon>
        <taxon>Actiniidae</taxon>
        <taxon>Actinia</taxon>
    </lineage>
</organism>
<gene>
    <name evidence="13" type="primary">LOC116298399</name>
</gene>
<dbReference type="RefSeq" id="XP_031562694.1">
    <property type="nucleotide sequence ID" value="XM_031706834.1"/>
</dbReference>
<evidence type="ECO:0000313" key="13">
    <source>
        <dbReference type="RefSeq" id="XP_031562694.1"/>
    </source>
</evidence>
<keyword evidence="7" id="KW-0675">Receptor</keyword>
<dbReference type="PANTHER" id="PTHR24246">
    <property type="entry name" value="OLFACTORY RECEPTOR AND ADENOSINE RECEPTOR"/>
    <property type="match status" value="1"/>
</dbReference>
<reference evidence="13" key="1">
    <citation type="submission" date="2025-08" db="UniProtKB">
        <authorList>
            <consortium name="RefSeq"/>
        </authorList>
    </citation>
    <scope>IDENTIFICATION</scope>
    <source>
        <tissue evidence="13">Tentacle</tissue>
    </source>
</reference>
<keyword evidence="3 10" id="KW-0812">Transmembrane</keyword>
<proteinExistence type="predicted"/>
<evidence type="ECO:0000256" key="8">
    <source>
        <dbReference type="ARBA" id="ARBA00023180"/>
    </source>
</evidence>
<dbReference type="SUPFAM" id="SSF81321">
    <property type="entry name" value="Family A G protein-coupled receptor-like"/>
    <property type="match status" value="1"/>
</dbReference>
<evidence type="ECO:0000259" key="11">
    <source>
        <dbReference type="PROSITE" id="PS50262"/>
    </source>
</evidence>
<dbReference type="CDD" id="cd00637">
    <property type="entry name" value="7tm_classA_rhodopsin-like"/>
    <property type="match status" value="1"/>
</dbReference>
<dbReference type="GO" id="GO:0004930">
    <property type="term" value="F:G protein-coupled receptor activity"/>
    <property type="evidence" value="ECO:0007669"/>
    <property type="project" value="UniProtKB-KW"/>
</dbReference>
<evidence type="ECO:0000256" key="9">
    <source>
        <dbReference type="ARBA" id="ARBA00023224"/>
    </source>
</evidence>
<feature type="transmembrane region" description="Helical" evidence="10">
    <location>
        <begin position="62"/>
        <end position="88"/>
    </location>
</feature>
<feature type="domain" description="G-protein coupled receptors family 1 profile" evidence="11">
    <location>
        <begin position="41"/>
        <end position="272"/>
    </location>
</feature>
<dbReference type="GeneID" id="116298399"/>
<dbReference type="PRINTS" id="PR00237">
    <property type="entry name" value="GPCRRHODOPSN"/>
</dbReference>
<evidence type="ECO:0000256" key="1">
    <source>
        <dbReference type="ARBA" id="ARBA00004651"/>
    </source>
</evidence>
<dbReference type="OrthoDB" id="5987891at2759"/>
<keyword evidence="5" id="KW-0297">G-protein coupled receptor</keyword>
<sequence length="341" mass="39733">MESLNNSDVLEEFEDESYMSASEIILWSTIFIIEAIFIILGNLLTMLTFLNFKLRKNKPFFFLLNLSFADFVVGAFSIPLFVHVFISYFTGTHTNEGVYLSHRSLEAFTQFIAIFSLALVSLERMYAVVWPIRHRRAKIRSYMICIAFTWVLAAAVPCLSHIPLQSIQTLSFYLYFIFHSAALVLICIAYIMVWMWVTCNRPRVISRQHELDRKLARTLVLVTVVSLIAWIPFQLIYYIGNLCKTCAFIPNTPLYFSKMLHYGNSLVNPVVYCFRIPEFYKKTLRILHLRKPPAIVQTNDSIELRRRHDVNASPLKNSIVTYREEYPFSRDMKSMDSCCDV</sequence>
<keyword evidence="8" id="KW-0325">Glycoprotein</keyword>
<dbReference type="InterPro" id="IPR017452">
    <property type="entry name" value="GPCR_Rhodpsn_7TM"/>
</dbReference>
<feature type="transmembrane region" description="Helical" evidence="10">
    <location>
        <begin position="108"/>
        <end position="129"/>
    </location>
</feature>
<dbReference type="Proteomes" id="UP000515163">
    <property type="component" value="Unplaced"/>
</dbReference>
<feature type="transmembrane region" description="Helical" evidence="10">
    <location>
        <begin position="141"/>
        <end position="162"/>
    </location>
</feature>
<evidence type="ECO:0000313" key="12">
    <source>
        <dbReference type="Proteomes" id="UP000515163"/>
    </source>
</evidence>
<protein>
    <submittedName>
        <fullName evidence="13">Adenosine receptor A3-like</fullName>
    </submittedName>
</protein>
<dbReference type="InterPro" id="IPR000276">
    <property type="entry name" value="GPCR_Rhodpsn"/>
</dbReference>